<reference evidence="1 2" key="1">
    <citation type="journal article" date="2015" name="Genome Announc.">
        <title>Draft Genome Sequence of Burkholderia sp. Strain PML1(12), an Ectomycorrhizosphere-Inhabiting Bacterium with Effective Mineral-Weathering Ability.</title>
        <authorList>
            <person name="Uroz S."/>
            <person name="Oger P."/>
        </authorList>
    </citation>
    <scope>NUCLEOTIDE SEQUENCE [LARGE SCALE GENOMIC DNA]</scope>
    <source>
        <strain evidence="2">PML1(12)</strain>
    </source>
</reference>
<dbReference type="AlphaFoldDB" id="A0A0J1FW36"/>
<name>A0A0J1FW36_9BURK</name>
<dbReference type="PATRIC" id="fig|908627.4.peg.4900"/>
<evidence type="ECO:0000313" key="2">
    <source>
        <dbReference type="Proteomes" id="UP000035963"/>
    </source>
</evidence>
<keyword evidence="2" id="KW-1185">Reference proteome</keyword>
<protein>
    <submittedName>
        <fullName evidence="1">Uncharacterized protein</fullName>
    </submittedName>
</protein>
<dbReference type="EMBL" id="AEJF01000135">
    <property type="protein sequence ID" value="KLU24083.1"/>
    <property type="molecule type" value="Genomic_DNA"/>
</dbReference>
<sequence length="74" mass="8690">MSHVHFFKMEEKRLTADRYPLHFEVLGLYPIPVGEMQRWASDSEARLLKSLRFPPKAFVFPALKSVHDRSRSFG</sequence>
<comment type="caution">
    <text evidence="1">The sequence shown here is derived from an EMBL/GenBank/DDBJ whole genome shotgun (WGS) entry which is preliminary data.</text>
</comment>
<gene>
    <name evidence="1" type="ORF">EOS_21940</name>
</gene>
<accession>A0A0J1FW36</accession>
<dbReference type="Proteomes" id="UP000035963">
    <property type="component" value="Unassembled WGS sequence"/>
</dbReference>
<organism evidence="1 2">
    <name type="scientific">Caballeronia mineralivorans PML1(12)</name>
    <dbReference type="NCBI Taxonomy" id="908627"/>
    <lineage>
        <taxon>Bacteria</taxon>
        <taxon>Pseudomonadati</taxon>
        <taxon>Pseudomonadota</taxon>
        <taxon>Betaproteobacteria</taxon>
        <taxon>Burkholderiales</taxon>
        <taxon>Burkholderiaceae</taxon>
        <taxon>Caballeronia</taxon>
    </lineage>
</organism>
<evidence type="ECO:0000313" key="1">
    <source>
        <dbReference type="EMBL" id="KLU24083.1"/>
    </source>
</evidence>
<proteinExistence type="predicted"/>